<evidence type="ECO:0000313" key="9">
    <source>
        <dbReference type="Proteomes" id="UP000189739"/>
    </source>
</evidence>
<evidence type="ECO:0000256" key="2">
    <source>
        <dbReference type="ARBA" id="ARBA00006275"/>
    </source>
</evidence>
<dbReference type="STRING" id="1792845.BC343_08840"/>
<comment type="caution">
    <text evidence="8">The sequence shown here is derived from an EMBL/GenBank/DDBJ whole genome shotgun (WGS) entry which is preliminary data.</text>
</comment>
<evidence type="ECO:0000256" key="1">
    <source>
        <dbReference type="ARBA" id="ARBA00004442"/>
    </source>
</evidence>
<keyword evidence="5" id="KW-0998">Cell outer membrane</keyword>
<evidence type="ECO:0000256" key="4">
    <source>
        <dbReference type="ARBA" id="ARBA00023136"/>
    </source>
</evidence>
<dbReference type="OrthoDB" id="608091at2"/>
<reference evidence="8 9" key="1">
    <citation type="submission" date="2016-07" db="EMBL/GenBank/DDBJ databases">
        <title>Genomic analysis of zinc-resistant bacterium Mucilaginibacter pedocola TBZ30.</title>
        <authorList>
            <person name="Huang J."/>
            <person name="Tang J."/>
        </authorList>
    </citation>
    <scope>NUCLEOTIDE SEQUENCE [LARGE SCALE GENOMIC DNA]</scope>
    <source>
        <strain evidence="8 9">TBZ30</strain>
    </source>
</reference>
<feature type="domain" description="SusD-like N-terminal" evidence="7">
    <location>
        <begin position="23"/>
        <end position="225"/>
    </location>
</feature>
<dbReference type="AlphaFoldDB" id="A0A1S9PCP1"/>
<comment type="similarity">
    <text evidence="2">Belongs to the SusD family.</text>
</comment>
<dbReference type="SUPFAM" id="SSF48452">
    <property type="entry name" value="TPR-like"/>
    <property type="match status" value="1"/>
</dbReference>
<dbReference type="PROSITE" id="PS51257">
    <property type="entry name" value="PROKAR_LIPOPROTEIN"/>
    <property type="match status" value="1"/>
</dbReference>
<evidence type="ECO:0000259" key="7">
    <source>
        <dbReference type="Pfam" id="PF14322"/>
    </source>
</evidence>
<dbReference type="EMBL" id="MBTF01000023">
    <property type="protein sequence ID" value="OOQ58753.1"/>
    <property type="molecule type" value="Genomic_DNA"/>
</dbReference>
<keyword evidence="3" id="KW-0732">Signal</keyword>
<accession>A0A1S9PCP1</accession>
<dbReference type="Gene3D" id="1.25.40.390">
    <property type="match status" value="1"/>
</dbReference>
<dbReference type="InterPro" id="IPR033985">
    <property type="entry name" value="SusD-like_N"/>
</dbReference>
<proteinExistence type="inferred from homology"/>
<sequence length="636" mass="71378">MRSYYKYILLAVFCMTGVSCKKYLDVAPDNVGTLEYAFRNRNEAESYLFSCYSTMQQLNNVIYNAGFVTSAEVIYPNNLTANFFDQSGFNLIRGVQSTGAPVLNYWGGGVGNVNIFQGLRRCNTMLENIDKPIDLTEPEKKRWIAEVKFLKAFYHYYLIRMYGPVIIIDKSFPIDAPTDSLKRKRASTDESFAYVVSQLDQAIPDLPETIENQTKEFGRITKFIAMSVKAEVLATAASPLFNGNPDYAGITDKSGKALFSATYDATKWKAAADAAKAAITECEARGLHLNNTPPITGVSTASDEMKKVLTLQSAVTGRWEQNPELIWALNYGFNYQGFVIPKLTSAAVGMANTYPSNWAVPISETELFYTKQGVPINEDKTFDYNGRFTPKAGDDANKHYIKQGYETAQGNFDREARFYASFGFDGGIWFGNGKVNESDALYVQAKGIFATAGPKSFNSTNITGIWPKKLANYLTVMDQTFDVNNYQLPIIRLSGLYLLYAECLNEAEGPSGEVYRYIDLVRTRAGLPGVQSAWASYSTNPNKPASKDGLRQIIHQERRIELAFEGQIGWDLRRWKELQEVLSKPLQGWNINEGNSAAYYRPNTVLIPVFGVKDYLFPISTQDIIINENLTQNPYW</sequence>
<name>A0A1S9PCP1_9SPHI</name>
<dbReference type="GO" id="GO:0009279">
    <property type="term" value="C:cell outer membrane"/>
    <property type="evidence" value="ECO:0007669"/>
    <property type="project" value="UniProtKB-SubCell"/>
</dbReference>
<evidence type="ECO:0000256" key="5">
    <source>
        <dbReference type="ARBA" id="ARBA00023237"/>
    </source>
</evidence>
<evidence type="ECO:0000256" key="3">
    <source>
        <dbReference type="ARBA" id="ARBA00022729"/>
    </source>
</evidence>
<gene>
    <name evidence="8" type="ORF">BC343_08840</name>
</gene>
<comment type="subcellular location">
    <subcellularLocation>
        <location evidence="1">Cell outer membrane</location>
    </subcellularLocation>
</comment>
<protein>
    <submittedName>
        <fullName evidence="8">Starch-binding protein</fullName>
    </submittedName>
</protein>
<keyword evidence="9" id="KW-1185">Reference proteome</keyword>
<dbReference type="RefSeq" id="WP_078349459.1">
    <property type="nucleotide sequence ID" value="NZ_MBTF01000023.1"/>
</dbReference>
<evidence type="ECO:0000313" key="8">
    <source>
        <dbReference type="EMBL" id="OOQ58753.1"/>
    </source>
</evidence>
<dbReference type="InterPro" id="IPR011990">
    <property type="entry name" value="TPR-like_helical_dom_sf"/>
</dbReference>
<dbReference type="Proteomes" id="UP000189739">
    <property type="component" value="Unassembled WGS sequence"/>
</dbReference>
<keyword evidence="4" id="KW-0472">Membrane</keyword>
<evidence type="ECO:0000259" key="6">
    <source>
        <dbReference type="Pfam" id="PF07980"/>
    </source>
</evidence>
<dbReference type="Pfam" id="PF14322">
    <property type="entry name" value="SusD-like_3"/>
    <property type="match status" value="1"/>
</dbReference>
<dbReference type="InterPro" id="IPR012944">
    <property type="entry name" value="SusD_RagB_dom"/>
</dbReference>
<feature type="domain" description="RagB/SusD" evidence="6">
    <location>
        <begin position="352"/>
        <end position="636"/>
    </location>
</feature>
<organism evidence="8 9">
    <name type="scientific">Mucilaginibacter pedocola</name>
    <dbReference type="NCBI Taxonomy" id="1792845"/>
    <lineage>
        <taxon>Bacteria</taxon>
        <taxon>Pseudomonadati</taxon>
        <taxon>Bacteroidota</taxon>
        <taxon>Sphingobacteriia</taxon>
        <taxon>Sphingobacteriales</taxon>
        <taxon>Sphingobacteriaceae</taxon>
        <taxon>Mucilaginibacter</taxon>
    </lineage>
</organism>
<dbReference type="Pfam" id="PF07980">
    <property type="entry name" value="SusD_RagB"/>
    <property type="match status" value="1"/>
</dbReference>